<protein>
    <recommendedName>
        <fullName evidence="3">Major capsid protein</fullName>
    </recommendedName>
</protein>
<dbReference type="SUPFAM" id="SSF56563">
    <property type="entry name" value="Major capsid protein gp5"/>
    <property type="match status" value="1"/>
</dbReference>
<sequence>MTTTVNSDMIIYNQLAQTAYLERLQDNLNVFNQASNGAIRYVNQIVAGNFDQKSFYRVGGSIEHRDVNSVAKVASKKLGSGESVGVKVPFKYGPYASTEEAFKRRARSPAEFAEITGQDLADALVSGRLQYGLTALKAAITSNPDMIAKGNIATDGRKALTRGMRKFGDKFGRISLWVMNSETYFDIVDEALTNQIYGESEIVIYGGLPGTMGKPVLVTDLVGDGDAFGLQTGALTVTESQAPGFRAYDINDEENLAIGMRAEGTFNLDLLGYSWDTSKGENPTLALLGADANWRKHASSNKMTAGTLLDLSGA</sequence>
<name>A0A4R1XHP4_ACICA</name>
<dbReference type="OrthoDB" id="8421149at2"/>
<reference evidence="1 2" key="1">
    <citation type="submission" date="2019-03" db="EMBL/GenBank/DDBJ databases">
        <title>Genomic analyses of the natural microbiome of Caenorhabditis elegans.</title>
        <authorList>
            <person name="Samuel B."/>
        </authorList>
    </citation>
    <scope>NUCLEOTIDE SEQUENCE [LARGE SCALE GENOMIC DNA]</scope>
    <source>
        <strain evidence="1 2">JUb89</strain>
    </source>
</reference>
<organism evidence="1 2">
    <name type="scientific">Acinetobacter calcoaceticus</name>
    <dbReference type="NCBI Taxonomy" id="471"/>
    <lineage>
        <taxon>Bacteria</taxon>
        <taxon>Pseudomonadati</taxon>
        <taxon>Pseudomonadota</taxon>
        <taxon>Gammaproteobacteria</taxon>
        <taxon>Moraxellales</taxon>
        <taxon>Moraxellaceae</taxon>
        <taxon>Acinetobacter</taxon>
        <taxon>Acinetobacter calcoaceticus/baumannii complex</taxon>
    </lineage>
</organism>
<dbReference type="EMBL" id="SLVJ01000025">
    <property type="protein sequence ID" value="TCM62312.1"/>
    <property type="molecule type" value="Genomic_DNA"/>
</dbReference>
<accession>A0A4R1XHP4</accession>
<evidence type="ECO:0000313" key="1">
    <source>
        <dbReference type="EMBL" id="TCM62312.1"/>
    </source>
</evidence>
<gene>
    <name evidence="1" type="ORF">EC844_12540</name>
</gene>
<dbReference type="AlphaFoldDB" id="A0A4R1XHP4"/>
<evidence type="ECO:0000313" key="2">
    <source>
        <dbReference type="Proteomes" id="UP000294963"/>
    </source>
</evidence>
<dbReference type="Proteomes" id="UP000294963">
    <property type="component" value="Unassembled WGS sequence"/>
</dbReference>
<dbReference type="Pfam" id="PF20036">
    <property type="entry name" value="Gp13-like"/>
    <property type="match status" value="1"/>
</dbReference>
<evidence type="ECO:0008006" key="3">
    <source>
        <dbReference type="Google" id="ProtNLM"/>
    </source>
</evidence>
<proteinExistence type="predicted"/>
<keyword evidence="2" id="KW-1185">Reference proteome</keyword>
<comment type="caution">
    <text evidence="1">The sequence shown here is derived from an EMBL/GenBank/DDBJ whole genome shotgun (WGS) entry which is preliminary data.</text>
</comment>
<dbReference type="InterPro" id="IPR045404">
    <property type="entry name" value="Gp13-like"/>
</dbReference>